<dbReference type="SMART" id="SM00283">
    <property type="entry name" value="MA"/>
    <property type="match status" value="1"/>
</dbReference>
<dbReference type="GO" id="GO:0046872">
    <property type="term" value="F:metal ion binding"/>
    <property type="evidence" value="ECO:0007669"/>
    <property type="project" value="UniProtKB-KW"/>
</dbReference>
<evidence type="ECO:0000256" key="2">
    <source>
        <dbReference type="ARBA" id="ARBA00010587"/>
    </source>
</evidence>
<sequence length="795" mass="83483">MTIRAQLLASLGVLFLVVLLMFGATWSITSQQKADGLIINLAGRQRMLVQQIAKDVLAYAHQAKAGAGAASLPDEIRKRVGKLNATQSLLTKGGTYTNGQTFTIAAPSREAAGLLEEASRLAKPFETEVETILAKGDGASADRLAAAAEVVVAAQDKAVARLQTETEGCVATLMTIQAGGMGVCILVFLAVLVLLGRRLNQPLARLRAYAEAVAGGNLKAAPAGVYPPELAVVRDALARMVASLEAKMAEVDGKSREAERHAAEAERALAGVKEQEARTAEVLARLNDGAAKARAVSESVMEQSGSLLGRIEHVGQGAGQQRDRMMDTATAMEEMNATVLEVARNASSAATSASEAKDKAVIGATGVRSAVESIESIRQRILELKESMTRLGRQADSIGHIMNVISDIADQTNLLALNAAIEAARAGDAGRGFAVVADEVRKLAEKTMTATKEVGDAVVSIQGQARENIAAVESAATGIEESTRAAAASGRFMEEIVGIVDSTAAQVESIATASEEQSATSEEINRAVEEVNGIARETAEGTAVAVESLAVLTDLSHELDAIIRQMTGEAAAPARAVVARPAATKSLVASRSPAAKALPAARPVAAKALPAARPLPARPKPAAKPAGKAANAPRALPPHSASAAKPAGSNGGSPGVCSIGGSLLQWDESLATGLSEVDRQHQVLVSMICDLHEAMRSGKGKAQLETIISELSDYAVDHFGYEEKLMEQYKYPGYLNHRKEHVAFVDKVIAFGNDFRENRAALTTEVMNFLKNWLVGHIKGTDQKYAPFFIERGVK</sequence>
<keyword evidence="7" id="KW-0472">Membrane</keyword>
<keyword evidence="16" id="KW-1185">Reference proteome</keyword>
<dbReference type="NCBIfam" id="NF033749">
    <property type="entry name" value="bact_hemeryth"/>
    <property type="match status" value="1"/>
</dbReference>
<accession>A0A7C9N5Z8</accession>
<dbReference type="Pfam" id="PF00672">
    <property type="entry name" value="HAMP"/>
    <property type="match status" value="1"/>
</dbReference>
<feature type="region of interest" description="Disordered" evidence="12">
    <location>
        <begin position="609"/>
        <end position="652"/>
    </location>
</feature>
<dbReference type="PROSITE" id="PS50111">
    <property type="entry name" value="CHEMOTAXIS_TRANSDUC_2"/>
    <property type="match status" value="1"/>
</dbReference>
<protein>
    <submittedName>
        <fullName evidence="15">Bacteriohemerythrin</fullName>
    </submittedName>
</protein>
<evidence type="ECO:0000256" key="8">
    <source>
        <dbReference type="ARBA" id="ARBA00023224"/>
    </source>
</evidence>
<keyword evidence="6" id="KW-0408">Iron</keyword>
<evidence type="ECO:0000256" key="6">
    <source>
        <dbReference type="ARBA" id="ARBA00023004"/>
    </source>
</evidence>
<evidence type="ECO:0000256" key="11">
    <source>
        <dbReference type="SAM" id="Coils"/>
    </source>
</evidence>
<comment type="similarity">
    <text evidence="9">Belongs to the methyl-accepting chemotaxis (MCP) protein family.</text>
</comment>
<dbReference type="PROSITE" id="PS50885">
    <property type="entry name" value="HAMP"/>
    <property type="match status" value="1"/>
</dbReference>
<dbReference type="Proteomes" id="UP000482487">
    <property type="component" value="Unassembled WGS sequence"/>
</dbReference>
<dbReference type="InterPro" id="IPR003660">
    <property type="entry name" value="HAMP_dom"/>
</dbReference>
<dbReference type="SMART" id="SM00304">
    <property type="entry name" value="HAMP"/>
    <property type="match status" value="1"/>
</dbReference>
<keyword evidence="4" id="KW-0479">Metal-binding</keyword>
<evidence type="ECO:0000256" key="3">
    <source>
        <dbReference type="ARBA" id="ARBA00022692"/>
    </source>
</evidence>
<evidence type="ECO:0000256" key="1">
    <source>
        <dbReference type="ARBA" id="ARBA00004141"/>
    </source>
</evidence>
<dbReference type="Gene3D" id="6.10.340.10">
    <property type="match status" value="1"/>
</dbReference>
<dbReference type="InterPro" id="IPR012312">
    <property type="entry name" value="Hemerythrin-like"/>
</dbReference>
<comment type="subcellular location">
    <subcellularLocation>
        <location evidence="1">Membrane</location>
        <topology evidence="1">Multi-pass membrane protein</topology>
    </subcellularLocation>
</comment>
<dbReference type="PANTHER" id="PTHR32089">
    <property type="entry name" value="METHYL-ACCEPTING CHEMOTAXIS PROTEIN MCPB"/>
    <property type="match status" value="1"/>
</dbReference>
<dbReference type="NCBIfam" id="TIGR02481">
    <property type="entry name" value="hemeryth_dom"/>
    <property type="match status" value="1"/>
</dbReference>
<dbReference type="Pfam" id="PF01814">
    <property type="entry name" value="Hemerythrin"/>
    <property type="match status" value="1"/>
</dbReference>
<evidence type="ECO:0000256" key="7">
    <source>
        <dbReference type="ARBA" id="ARBA00023136"/>
    </source>
</evidence>
<dbReference type="EMBL" id="WVUD01000021">
    <property type="protein sequence ID" value="MYL83855.1"/>
    <property type="molecule type" value="Genomic_DNA"/>
</dbReference>
<dbReference type="InterPro" id="IPR012827">
    <property type="entry name" value="Hemerythrin_metal-bd"/>
</dbReference>
<evidence type="ECO:0000256" key="5">
    <source>
        <dbReference type="ARBA" id="ARBA00022989"/>
    </source>
</evidence>
<dbReference type="RefSeq" id="WP_160961394.1">
    <property type="nucleotide sequence ID" value="NZ_WVUD01000021.1"/>
</dbReference>
<evidence type="ECO:0000259" key="13">
    <source>
        <dbReference type="PROSITE" id="PS50111"/>
    </source>
</evidence>
<evidence type="ECO:0000256" key="9">
    <source>
        <dbReference type="ARBA" id="ARBA00029447"/>
    </source>
</evidence>
<dbReference type="InterPro" id="IPR016131">
    <property type="entry name" value="Haemerythrin_Fe_BS"/>
</dbReference>
<keyword evidence="3" id="KW-0812">Transmembrane</keyword>
<feature type="compositionally biased region" description="Low complexity" evidence="12">
    <location>
        <begin position="623"/>
        <end position="634"/>
    </location>
</feature>
<evidence type="ECO:0000313" key="15">
    <source>
        <dbReference type="EMBL" id="MYL83855.1"/>
    </source>
</evidence>
<proteinExistence type="inferred from homology"/>
<feature type="domain" description="HAMP" evidence="14">
    <location>
        <begin position="197"/>
        <end position="249"/>
    </location>
</feature>
<feature type="domain" description="Methyl-accepting transducer" evidence="13">
    <location>
        <begin position="296"/>
        <end position="532"/>
    </location>
</feature>
<evidence type="ECO:0000313" key="16">
    <source>
        <dbReference type="Proteomes" id="UP000482487"/>
    </source>
</evidence>
<dbReference type="Pfam" id="PF00015">
    <property type="entry name" value="MCPsignal"/>
    <property type="match status" value="1"/>
</dbReference>
<dbReference type="PROSITE" id="PS00550">
    <property type="entry name" value="HEMERYTHRINS"/>
    <property type="match status" value="1"/>
</dbReference>
<dbReference type="PANTHER" id="PTHR32089:SF112">
    <property type="entry name" value="LYSOZYME-LIKE PROTEIN-RELATED"/>
    <property type="match status" value="1"/>
</dbReference>
<feature type="coiled-coil region" evidence="11">
    <location>
        <begin position="241"/>
        <end position="275"/>
    </location>
</feature>
<evidence type="ECO:0000256" key="10">
    <source>
        <dbReference type="PROSITE-ProRule" id="PRU00284"/>
    </source>
</evidence>
<evidence type="ECO:0000259" key="14">
    <source>
        <dbReference type="PROSITE" id="PS50885"/>
    </source>
</evidence>
<gene>
    <name evidence="15" type="ORF">GTA51_12025</name>
</gene>
<evidence type="ECO:0000256" key="12">
    <source>
        <dbReference type="SAM" id="MobiDB-lite"/>
    </source>
</evidence>
<comment type="caution">
    <text evidence="15">The sequence shown here is derived from an EMBL/GenBank/DDBJ whole genome shotgun (WGS) entry which is preliminary data.</text>
</comment>
<dbReference type="SUPFAM" id="SSF47188">
    <property type="entry name" value="Hemerythrin-like"/>
    <property type="match status" value="1"/>
</dbReference>
<dbReference type="Gene3D" id="1.20.120.50">
    <property type="entry name" value="Hemerythrin-like"/>
    <property type="match status" value="1"/>
</dbReference>
<dbReference type="GO" id="GO:0007165">
    <property type="term" value="P:signal transduction"/>
    <property type="evidence" value="ECO:0007669"/>
    <property type="project" value="UniProtKB-KW"/>
</dbReference>
<evidence type="ECO:0000256" key="4">
    <source>
        <dbReference type="ARBA" id="ARBA00022723"/>
    </source>
</evidence>
<reference evidence="15 16" key="1">
    <citation type="submission" date="2020-01" db="EMBL/GenBank/DDBJ databases">
        <title>Genome sequence of Desulfovibrio aerotolerans DSM 16695(T).</title>
        <authorList>
            <person name="Karnachuk O."/>
            <person name="Avakyan M."/>
            <person name="Mardanov A."/>
            <person name="Kadnikov V."/>
            <person name="Ravin N."/>
        </authorList>
    </citation>
    <scope>NUCLEOTIDE SEQUENCE [LARGE SCALE GENOMIC DNA]</scope>
    <source>
        <strain evidence="15 16">DSM 16695</strain>
    </source>
</reference>
<dbReference type="OrthoDB" id="9765238at2"/>
<organism evidence="15 16">
    <name type="scientific">Solidesulfovibrio aerotolerans</name>
    <dbReference type="NCBI Taxonomy" id="295255"/>
    <lineage>
        <taxon>Bacteria</taxon>
        <taxon>Pseudomonadati</taxon>
        <taxon>Thermodesulfobacteriota</taxon>
        <taxon>Desulfovibrionia</taxon>
        <taxon>Desulfovibrionales</taxon>
        <taxon>Desulfovibrionaceae</taxon>
        <taxon>Solidesulfovibrio</taxon>
    </lineage>
</organism>
<dbReference type="Gene3D" id="1.10.287.950">
    <property type="entry name" value="Methyl-accepting chemotaxis protein"/>
    <property type="match status" value="1"/>
</dbReference>
<dbReference type="SUPFAM" id="SSF58104">
    <property type="entry name" value="Methyl-accepting chemotaxis protein (MCP) signaling domain"/>
    <property type="match status" value="1"/>
</dbReference>
<comment type="similarity">
    <text evidence="2">Belongs to the hemerythrin family.</text>
</comment>
<dbReference type="CDD" id="cd11386">
    <property type="entry name" value="MCP_signal"/>
    <property type="match status" value="1"/>
</dbReference>
<dbReference type="CDD" id="cd12107">
    <property type="entry name" value="Hemerythrin"/>
    <property type="match status" value="1"/>
</dbReference>
<dbReference type="Pfam" id="PF13675">
    <property type="entry name" value="PilJ"/>
    <property type="match status" value="1"/>
</dbReference>
<keyword evidence="8 10" id="KW-0807">Transducer</keyword>
<dbReference type="InterPro" id="IPR035938">
    <property type="entry name" value="Hemerythrin-like_sf"/>
</dbReference>
<keyword evidence="11" id="KW-0175">Coiled coil</keyword>
<dbReference type="InterPro" id="IPR029095">
    <property type="entry name" value="NarX-like_N"/>
</dbReference>
<dbReference type="GO" id="GO:0016020">
    <property type="term" value="C:membrane"/>
    <property type="evidence" value="ECO:0007669"/>
    <property type="project" value="UniProtKB-SubCell"/>
</dbReference>
<dbReference type="InterPro" id="IPR004089">
    <property type="entry name" value="MCPsignal_dom"/>
</dbReference>
<dbReference type="AlphaFoldDB" id="A0A7C9N5Z8"/>
<keyword evidence="5" id="KW-1133">Transmembrane helix</keyword>
<name>A0A7C9N5Z8_9BACT</name>